<proteinExistence type="predicted"/>
<evidence type="ECO:0000313" key="2">
    <source>
        <dbReference type="EMBL" id="RZU42298.1"/>
    </source>
</evidence>
<dbReference type="CDD" id="cd00293">
    <property type="entry name" value="USP-like"/>
    <property type="match status" value="1"/>
</dbReference>
<dbReference type="InterPro" id="IPR006016">
    <property type="entry name" value="UspA"/>
</dbReference>
<dbReference type="Gene3D" id="3.40.50.620">
    <property type="entry name" value="HUPs"/>
    <property type="match status" value="2"/>
</dbReference>
<dbReference type="AlphaFoldDB" id="A0A4Q7YX57"/>
<evidence type="ECO:0000313" key="3">
    <source>
        <dbReference type="Proteomes" id="UP000292958"/>
    </source>
</evidence>
<dbReference type="Pfam" id="PF00582">
    <property type="entry name" value="Usp"/>
    <property type="match status" value="1"/>
</dbReference>
<accession>A0A4Q7YX57</accession>
<evidence type="ECO:0000259" key="1">
    <source>
        <dbReference type="Pfam" id="PF00582"/>
    </source>
</evidence>
<sequence>MLQRETEIVFATDFSDSSHAVIPTVAQWVDTLDAKLTLLHIYDPKKTLYREAEILLRSFFAEADNYQHCDRVLMSGDPCEGIAAYCERRPNILLMLPPSDLTGLPRPWHRSLRARLIKRLSVPIWTLGRINVGDSSPSADRHIGVWLGDPEEGLSHLQQAAQYVSGTGGTLHLLHVVDEINEGSMLKPLLSTAPMGEETADAWLRDIAGTLDLDCNVEVHVAQGRVSRELPQLLRRSGADMLVLSQHSAVNRSWLGPEINPVFKRCTISLVCVPYYSRFEELHKQLAESAA</sequence>
<dbReference type="SUPFAM" id="SSF52402">
    <property type="entry name" value="Adenine nucleotide alpha hydrolases-like"/>
    <property type="match status" value="2"/>
</dbReference>
<dbReference type="EMBL" id="SHKW01000001">
    <property type="protein sequence ID" value="RZU42298.1"/>
    <property type="molecule type" value="Genomic_DNA"/>
</dbReference>
<reference evidence="2 3" key="1">
    <citation type="submission" date="2019-02" db="EMBL/GenBank/DDBJ databases">
        <title>Genomic Encyclopedia of Archaeal and Bacterial Type Strains, Phase II (KMG-II): from individual species to whole genera.</title>
        <authorList>
            <person name="Goeker M."/>
        </authorList>
    </citation>
    <scope>NUCLEOTIDE SEQUENCE [LARGE SCALE GENOMIC DNA]</scope>
    <source>
        <strain evidence="2 3">DSM 18101</strain>
    </source>
</reference>
<dbReference type="Proteomes" id="UP000292958">
    <property type="component" value="Unassembled WGS sequence"/>
</dbReference>
<keyword evidence="3" id="KW-1185">Reference proteome</keyword>
<gene>
    <name evidence="2" type="ORF">BDD14_3858</name>
</gene>
<comment type="caution">
    <text evidence="2">The sequence shown here is derived from an EMBL/GenBank/DDBJ whole genome shotgun (WGS) entry which is preliminary data.</text>
</comment>
<dbReference type="InterPro" id="IPR014729">
    <property type="entry name" value="Rossmann-like_a/b/a_fold"/>
</dbReference>
<organism evidence="2 3">
    <name type="scientific">Edaphobacter modestus</name>
    <dbReference type="NCBI Taxonomy" id="388466"/>
    <lineage>
        <taxon>Bacteria</taxon>
        <taxon>Pseudomonadati</taxon>
        <taxon>Acidobacteriota</taxon>
        <taxon>Terriglobia</taxon>
        <taxon>Terriglobales</taxon>
        <taxon>Acidobacteriaceae</taxon>
        <taxon>Edaphobacter</taxon>
    </lineage>
</organism>
<dbReference type="RefSeq" id="WP_165420139.1">
    <property type="nucleotide sequence ID" value="NZ_SHKW01000001.1"/>
</dbReference>
<protein>
    <submittedName>
        <fullName evidence="2">Universal stress protein family protein</fullName>
    </submittedName>
</protein>
<name>A0A4Q7YX57_9BACT</name>
<feature type="domain" description="UspA" evidence="1">
    <location>
        <begin position="141"/>
        <end position="274"/>
    </location>
</feature>